<dbReference type="AlphaFoldDB" id="A0A518B3L8"/>
<dbReference type="EMBL" id="CP036279">
    <property type="protein sequence ID" value="QDU61532.1"/>
    <property type="molecule type" value="Genomic_DNA"/>
</dbReference>
<evidence type="ECO:0000256" key="1">
    <source>
        <dbReference type="SAM" id="MobiDB-lite"/>
    </source>
</evidence>
<gene>
    <name evidence="2" type="ORF">Pan216_23930</name>
</gene>
<feature type="region of interest" description="Disordered" evidence="1">
    <location>
        <begin position="18"/>
        <end position="44"/>
    </location>
</feature>
<evidence type="ECO:0000313" key="2">
    <source>
        <dbReference type="EMBL" id="QDU61532.1"/>
    </source>
</evidence>
<accession>A0A518B3L8</accession>
<name>A0A518B3L8_9BACT</name>
<dbReference type="Proteomes" id="UP000317093">
    <property type="component" value="Chromosome"/>
</dbReference>
<keyword evidence="3" id="KW-1185">Reference proteome</keyword>
<sequence>MQGTRPFSYSYPSRAMQVNLHSQELPDGQSNPLGESLGGELPLY</sequence>
<evidence type="ECO:0000313" key="3">
    <source>
        <dbReference type="Proteomes" id="UP000317093"/>
    </source>
</evidence>
<feature type="compositionally biased region" description="Low complexity" evidence="1">
    <location>
        <begin position="32"/>
        <end position="44"/>
    </location>
</feature>
<proteinExistence type="predicted"/>
<protein>
    <submittedName>
        <fullName evidence="2">Uncharacterized protein</fullName>
    </submittedName>
</protein>
<reference evidence="2 3" key="1">
    <citation type="submission" date="2019-02" db="EMBL/GenBank/DDBJ databases">
        <title>Deep-cultivation of Planctomycetes and their phenomic and genomic characterization uncovers novel biology.</title>
        <authorList>
            <person name="Wiegand S."/>
            <person name="Jogler M."/>
            <person name="Boedeker C."/>
            <person name="Pinto D."/>
            <person name="Vollmers J."/>
            <person name="Rivas-Marin E."/>
            <person name="Kohn T."/>
            <person name="Peeters S.H."/>
            <person name="Heuer A."/>
            <person name="Rast P."/>
            <person name="Oberbeckmann S."/>
            <person name="Bunk B."/>
            <person name="Jeske O."/>
            <person name="Meyerdierks A."/>
            <person name="Storesund J.E."/>
            <person name="Kallscheuer N."/>
            <person name="Luecker S."/>
            <person name="Lage O.M."/>
            <person name="Pohl T."/>
            <person name="Merkel B.J."/>
            <person name="Hornburger P."/>
            <person name="Mueller R.-W."/>
            <person name="Bruemmer F."/>
            <person name="Labrenz M."/>
            <person name="Spormann A.M."/>
            <person name="Op den Camp H."/>
            <person name="Overmann J."/>
            <person name="Amann R."/>
            <person name="Jetten M.S.M."/>
            <person name="Mascher T."/>
            <person name="Medema M.H."/>
            <person name="Devos D.P."/>
            <person name="Kaster A.-K."/>
            <person name="Ovreas L."/>
            <person name="Rohde M."/>
            <person name="Galperin M.Y."/>
            <person name="Jogler C."/>
        </authorList>
    </citation>
    <scope>NUCLEOTIDE SEQUENCE [LARGE SCALE GENOMIC DNA]</scope>
    <source>
        <strain evidence="2 3">Pan216</strain>
    </source>
</reference>
<dbReference type="KEGG" id="knv:Pan216_23930"/>
<organism evidence="2 3">
    <name type="scientific">Kolteria novifilia</name>
    <dbReference type="NCBI Taxonomy" id="2527975"/>
    <lineage>
        <taxon>Bacteria</taxon>
        <taxon>Pseudomonadati</taxon>
        <taxon>Planctomycetota</taxon>
        <taxon>Planctomycetia</taxon>
        <taxon>Kolteriales</taxon>
        <taxon>Kolteriaceae</taxon>
        <taxon>Kolteria</taxon>
    </lineage>
</organism>